<evidence type="ECO:0000313" key="2">
    <source>
        <dbReference type="Proteomes" id="UP000245124"/>
    </source>
</evidence>
<dbReference type="AlphaFoldDB" id="A0A2R5G3R1"/>
<proteinExistence type="predicted"/>
<dbReference type="Proteomes" id="UP000245124">
    <property type="component" value="Unassembled WGS sequence"/>
</dbReference>
<dbReference type="EMBL" id="BDUD01000001">
    <property type="protein sequence ID" value="GBG22691.1"/>
    <property type="molecule type" value="Genomic_DNA"/>
</dbReference>
<name>A0A2R5G3R1_NOSCO</name>
<dbReference type="OrthoDB" id="5521818at2"/>
<accession>A0A2R5G3R1</accession>
<organism evidence="1 2">
    <name type="scientific">Nostoc commune NIES-4072</name>
    <dbReference type="NCBI Taxonomy" id="2005467"/>
    <lineage>
        <taxon>Bacteria</taxon>
        <taxon>Bacillati</taxon>
        <taxon>Cyanobacteriota</taxon>
        <taxon>Cyanophyceae</taxon>
        <taxon>Nostocales</taxon>
        <taxon>Nostocaceae</taxon>
        <taxon>Nostoc</taxon>
    </lineage>
</organism>
<evidence type="ECO:0000313" key="1">
    <source>
        <dbReference type="EMBL" id="GBG22691.1"/>
    </source>
</evidence>
<keyword evidence="2" id="KW-1185">Reference proteome</keyword>
<protein>
    <submittedName>
        <fullName evidence="1">Uncharacterized protein</fullName>
    </submittedName>
</protein>
<comment type="caution">
    <text evidence="1">The sequence shown here is derived from an EMBL/GenBank/DDBJ whole genome shotgun (WGS) entry which is preliminary data.</text>
</comment>
<dbReference type="RefSeq" id="WP_109012372.1">
    <property type="nucleotide sequence ID" value="NZ_BDUD01000001.1"/>
</dbReference>
<gene>
    <name evidence="1" type="ORF">NIES4072_64030</name>
</gene>
<sequence>MQVFILTAWLALMIGMLALAIKSIQTNKQAGQTRLERLRNAYRNLQKYKTHSQVSRLAHTSPGYAGLWHQLLLRVNFDIALAEKLVKQLRLKYPGKPDRWYIGKAIWDIEKECNRH</sequence>
<reference evidence="1 2" key="1">
    <citation type="submission" date="2017-06" db="EMBL/GenBank/DDBJ databases">
        <title>Genome sequencing of cyanobaciteial culture collection at National Institute for Environmental Studies (NIES).</title>
        <authorList>
            <person name="Hirose Y."/>
            <person name="Shimura Y."/>
            <person name="Fujisawa T."/>
            <person name="Nakamura Y."/>
            <person name="Kawachi M."/>
        </authorList>
    </citation>
    <scope>NUCLEOTIDE SEQUENCE [LARGE SCALE GENOMIC DNA]</scope>
    <source>
        <strain evidence="1 2">NIES-4072</strain>
    </source>
</reference>